<organism evidence="2 3">
    <name type="scientific">Oldenlandia corymbosa var. corymbosa</name>
    <dbReference type="NCBI Taxonomy" id="529605"/>
    <lineage>
        <taxon>Eukaryota</taxon>
        <taxon>Viridiplantae</taxon>
        <taxon>Streptophyta</taxon>
        <taxon>Embryophyta</taxon>
        <taxon>Tracheophyta</taxon>
        <taxon>Spermatophyta</taxon>
        <taxon>Magnoliopsida</taxon>
        <taxon>eudicotyledons</taxon>
        <taxon>Gunneridae</taxon>
        <taxon>Pentapetalae</taxon>
        <taxon>asterids</taxon>
        <taxon>lamiids</taxon>
        <taxon>Gentianales</taxon>
        <taxon>Rubiaceae</taxon>
        <taxon>Rubioideae</taxon>
        <taxon>Spermacoceae</taxon>
        <taxon>Hedyotis-Oldenlandia complex</taxon>
        <taxon>Oldenlandia</taxon>
    </lineage>
</organism>
<keyword evidence="3" id="KW-1185">Reference proteome</keyword>
<evidence type="ECO:0000313" key="2">
    <source>
        <dbReference type="EMBL" id="CAI9100355.1"/>
    </source>
</evidence>
<keyword evidence="1" id="KW-0472">Membrane</keyword>
<keyword evidence="1" id="KW-1133">Transmembrane helix</keyword>
<protein>
    <submittedName>
        <fullName evidence="2">OLC1v1037335C1</fullName>
    </submittedName>
</protein>
<proteinExistence type="predicted"/>
<keyword evidence="1" id="KW-0812">Transmembrane</keyword>
<dbReference type="EMBL" id="OX459120">
    <property type="protein sequence ID" value="CAI9100355.1"/>
    <property type="molecule type" value="Genomic_DNA"/>
</dbReference>
<sequence length="178" mass="19404">MRGGTPTFAFVFGKGEIMVAAVDHHSKRGCAEWEKHNGRKIFVSKAAELMGKILYSRREVALVVGILSCTVLIIIRYWLKWGTKLVAGSNVVSLYALLDLGNLTAGTHGRSSAPANICPNPNFPYDAKYSDWSTWSGDEAAWWAKRAMCAAACSPAGDRYVTVYRVGPTGVKTVFADI</sequence>
<dbReference type="AlphaFoldDB" id="A0AAV1CY36"/>
<accession>A0AAV1CY36</accession>
<gene>
    <name evidence="2" type="ORF">OLC1_LOCUS10209</name>
</gene>
<evidence type="ECO:0000313" key="3">
    <source>
        <dbReference type="Proteomes" id="UP001161247"/>
    </source>
</evidence>
<evidence type="ECO:0000256" key="1">
    <source>
        <dbReference type="SAM" id="Phobius"/>
    </source>
</evidence>
<feature type="transmembrane region" description="Helical" evidence="1">
    <location>
        <begin position="60"/>
        <end position="79"/>
    </location>
</feature>
<reference evidence="2" key="1">
    <citation type="submission" date="2023-03" db="EMBL/GenBank/DDBJ databases">
        <authorList>
            <person name="Julca I."/>
        </authorList>
    </citation>
    <scope>NUCLEOTIDE SEQUENCE</scope>
</reference>
<name>A0AAV1CY36_OLDCO</name>
<dbReference type="Proteomes" id="UP001161247">
    <property type="component" value="Chromosome 3"/>
</dbReference>